<dbReference type="PROSITE" id="PS00630">
    <property type="entry name" value="IMP_2"/>
    <property type="match status" value="1"/>
</dbReference>
<feature type="binding site" evidence="7">
    <location>
        <position position="228"/>
    </location>
    <ligand>
        <name>Mg(2+)</name>
        <dbReference type="ChEBI" id="CHEBI:18420"/>
        <label>1</label>
        <note>catalytic</note>
    </ligand>
</feature>
<reference evidence="9 10" key="1">
    <citation type="journal article" date="2014" name="Int. J. Syst. Evol. Microbiol.">
        <title>Nocardioides zeae sp. nov., isolated from the stem of Zea mays.</title>
        <authorList>
            <person name="Glaeser S.P."/>
            <person name="McInroy J.A."/>
            <person name="Busse H.J."/>
            <person name="Kampfer P."/>
        </authorList>
    </citation>
    <scope>NUCLEOTIDE SEQUENCE [LARGE SCALE GENOMIC DNA]</scope>
    <source>
        <strain evidence="9 10">JCM 30728</strain>
    </source>
</reference>
<dbReference type="EC" id="3.1.3.25" evidence="8"/>
<dbReference type="Gene3D" id="3.30.540.10">
    <property type="entry name" value="Fructose-1,6-Bisphosphatase, subunit A, domain 1"/>
    <property type="match status" value="1"/>
</dbReference>
<evidence type="ECO:0000256" key="8">
    <source>
        <dbReference type="RuleBase" id="RU364068"/>
    </source>
</evidence>
<comment type="catalytic activity">
    <reaction evidence="1 8">
        <text>a myo-inositol phosphate + H2O = myo-inositol + phosphate</text>
        <dbReference type="Rhea" id="RHEA:24056"/>
        <dbReference type="ChEBI" id="CHEBI:15377"/>
        <dbReference type="ChEBI" id="CHEBI:17268"/>
        <dbReference type="ChEBI" id="CHEBI:43474"/>
        <dbReference type="ChEBI" id="CHEBI:84139"/>
        <dbReference type="EC" id="3.1.3.25"/>
    </reaction>
</comment>
<dbReference type="PRINTS" id="PR00377">
    <property type="entry name" value="IMPHPHTASES"/>
</dbReference>
<dbReference type="GO" id="GO:0046854">
    <property type="term" value="P:phosphatidylinositol phosphate biosynthetic process"/>
    <property type="evidence" value="ECO:0007669"/>
    <property type="project" value="InterPro"/>
</dbReference>
<keyword evidence="6 7" id="KW-0460">Magnesium</keyword>
<comment type="cofactor">
    <cofactor evidence="2 7 8">
        <name>Mg(2+)</name>
        <dbReference type="ChEBI" id="CHEBI:18420"/>
    </cofactor>
</comment>
<feature type="binding site" evidence="7">
    <location>
        <position position="92"/>
    </location>
    <ligand>
        <name>Mg(2+)</name>
        <dbReference type="ChEBI" id="CHEBI:18420"/>
        <label>1</label>
        <note>catalytic</note>
    </ligand>
</feature>
<evidence type="ECO:0000256" key="5">
    <source>
        <dbReference type="ARBA" id="ARBA00022801"/>
    </source>
</evidence>
<evidence type="ECO:0000256" key="6">
    <source>
        <dbReference type="ARBA" id="ARBA00022842"/>
    </source>
</evidence>
<comment type="caution">
    <text evidence="9">The sequence shown here is derived from an EMBL/GenBank/DDBJ whole genome shotgun (WGS) entry which is preliminary data.</text>
</comment>
<dbReference type="InterPro" id="IPR020583">
    <property type="entry name" value="Inositol_monoP_metal-BS"/>
</dbReference>
<evidence type="ECO:0000256" key="7">
    <source>
        <dbReference type="PIRSR" id="PIRSR600760-2"/>
    </source>
</evidence>
<dbReference type="GO" id="GO:0008934">
    <property type="term" value="F:inositol monophosphate 1-phosphatase activity"/>
    <property type="evidence" value="ECO:0007669"/>
    <property type="project" value="InterPro"/>
</dbReference>
<proteinExistence type="inferred from homology"/>
<sequence length="283" mass="29750">MGRAPDGTPYADLRDLASGVALQAAGLVRRERAVGVEVTSTKTSSIDIVTATDRASEALVRDLLGRLRPDDGVVGEEDDPRAGTSGVRWVVDPIDGTVNFLYGIPQYAVSLAVQVPDAESPLGDGWRTVAGVVVNVATGELFEAVEGGGARRGGVPLEVRRDVPLAQRLVLTGFSYDAEQRRRQAEALVGLLPQVRDVRRMGSAALDLCAVAAGQADAYLEEGTRLWDHAAGVLVAREAGARWELLPGVGGRALLLCAPARGYDEIRDAVVAAGFTATEPSAE</sequence>
<evidence type="ECO:0000256" key="3">
    <source>
        <dbReference type="ARBA" id="ARBA00009759"/>
    </source>
</evidence>
<keyword evidence="10" id="KW-1185">Reference proteome</keyword>
<name>A0A6P0HL40_9ACTN</name>
<evidence type="ECO:0000313" key="9">
    <source>
        <dbReference type="EMBL" id="NEN79333.1"/>
    </source>
</evidence>
<dbReference type="Gene3D" id="3.40.190.80">
    <property type="match status" value="1"/>
</dbReference>
<keyword evidence="4 7" id="KW-0479">Metal-binding</keyword>
<dbReference type="EMBL" id="JAAGXA010000009">
    <property type="protein sequence ID" value="NEN79333.1"/>
    <property type="molecule type" value="Genomic_DNA"/>
</dbReference>
<keyword evidence="5 8" id="KW-0378">Hydrolase</keyword>
<gene>
    <name evidence="9" type="ORF">G3T38_13700</name>
</gene>
<evidence type="ECO:0000256" key="4">
    <source>
        <dbReference type="ARBA" id="ARBA00022723"/>
    </source>
</evidence>
<dbReference type="PANTHER" id="PTHR20854">
    <property type="entry name" value="INOSITOL MONOPHOSPHATASE"/>
    <property type="match status" value="1"/>
</dbReference>
<evidence type="ECO:0000313" key="10">
    <source>
        <dbReference type="Proteomes" id="UP000468687"/>
    </source>
</evidence>
<comment type="similarity">
    <text evidence="3 8">Belongs to the inositol monophosphatase superfamily.</text>
</comment>
<feature type="binding site" evidence="7">
    <location>
        <position position="95"/>
    </location>
    <ligand>
        <name>Mg(2+)</name>
        <dbReference type="ChEBI" id="CHEBI:18420"/>
        <label>1</label>
        <note>catalytic</note>
    </ligand>
</feature>
<evidence type="ECO:0000256" key="1">
    <source>
        <dbReference type="ARBA" id="ARBA00001033"/>
    </source>
</evidence>
<organism evidence="9 10">
    <name type="scientific">Nocardioides zeae</name>
    <dbReference type="NCBI Taxonomy" id="1457234"/>
    <lineage>
        <taxon>Bacteria</taxon>
        <taxon>Bacillati</taxon>
        <taxon>Actinomycetota</taxon>
        <taxon>Actinomycetes</taxon>
        <taxon>Propionibacteriales</taxon>
        <taxon>Nocardioidaceae</taxon>
        <taxon>Nocardioides</taxon>
    </lineage>
</organism>
<accession>A0A6P0HL40</accession>
<dbReference type="AlphaFoldDB" id="A0A6P0HL40"/>
<dbReference type="GO" id="GO:0046872">
    <property type="term" value="F:metal ion binding"/>
    <property type="evidence" value="ECO:0007669"/>
    <property type="project" value="UniProtKB-KW"/>
</dbReference>
<dbReference type="PROSITE" id="PS00629">
    <property type="entry name" value="IMP_1"/>
    <property type="match status" value="1"/>
</dbReference>
<dbReference type="PANTHER" id="PTHR20854:SF4">
    <property type="entry name" value="INOSITOL-1-MONOPHOSPHATASE-RELATED"/>
    <property type="match status" value="1"/>
</dbReference>
<dbReference type="GO" id="GO:0007165">
    <property type="term" value="P:signal transduction"/>
    <property type="evidence" value="ECO:0007669"/>
    <property type="project" value="TreeGrafter"/>
</dbReference>
<dbReference type="GO" id="GO:0006020">
    <property type="term" value="P:inositol metabolic process"/>
    <property type="evidence" value="ECO:0007669"/>
    <property type="project" value="TreeGrafter"/>
</dbReference>
<dbReference type="Proteomes" id="UP000468687">
    <property type="component" value="Unassembled WGS sequence"/>
</dbReference>
<feature type="binding site" evidence="7">
    <location>
        <position position="76"/>
    </location>
    <ligand>
        <name>Mg(2+)</name>
        <dbReference type="ChEBI" id="CHEBI:18420"/>
        <label>1</label>
        <note>catalytic</note>
    </ligand>
</feature>
<dbReference type="Pfam" id="PF00459">
    <property type="entry name" value="Inositol_P"/>
    <property type="match status" value="1"/>
</dbReference>
<protein>
    <recommendedName>
        <fullName evidence="8">Inositol-1-monophosphatase</fullName>
        <ecNumber evidence="8">3.1.3.25</ecNumber>
    </recommendedName>
</protein>
<dbReference type="CDD" id="cd01639">
    <property type="entry name" value="IMPase"/>
    <property type="match status" value="1"/>
</dbReference>
<dbReference type="InterPro" id="IPR000760">
    <property type="entry name" value="Inositol_monophosphatase-like"/>
</dbReference>
<dbReference type="SUPFAM" id="SSF56655">
    <property type="entry name" value="Carbohydrate phosphatase"/>
    <property type="match status" value="1"/>
</dbReference>
<dbReference type="InterPro" id="IPR020550">
    <property type="entry name" value="Inositol_monophosphatase_CS"/>
</dbReference>
<dbReference type="InterPro" id="IPR033942">
    <property type="entry name" value="IMPase"/>
</dbReference>
<feature type="binding site" evidence="7">
    <location>
        <position position="94"/>
    </location>
    <ligand>
        <name>Mg(2+)</name>
        <dbReference type="ChEBI" id="CHEBI:18420"/>
        <label>1</label>
        <note>catalytic</note>
    </ligand>
</feature>
<evidence type="ECO:0000256" key="2">
    <source>
        <dbReference type="ARBA" id="ARBA00001946"/>
    </source>
</evidence>